<sequence length="458" mass="50606">MRADNDHALGNSVESCKDDTTKPHQLPKENWKDAEVKISDNGKTNSNVCELFYDTRSGDEWDKENDGNILEPHSCGDSDEARKQIRDTSHDCVAARGDSPEKLDPVFYMDKNVTACDLPEIVVCYKENGYHVVKDICVDEGVPVQEKFLFGEKDSVKSSSNSNQCASEELKKSDKTDVNPSETKSLEDSNSKVDVSEVCNGNKTVQDVEESSREDFADAEGSSNYDQDHLIVTEEIKDSPTLALNPSEISPEVESEENLKEGVTISSDNVLGETVTLGDILSREDEQKSLKNDNGNSHEEHSPPQLQDKEQRSLETTGLESEEPKTAEEKLSSASTTTSQEPNKACNDPEKPETENHQQNRLVENSHEDDNLSSSRFGETSFSAAESVSISGHITYSGPIAYSGSLSVRSDASTTSGRSFAFPILQSEWNSSPVRMAKADKRRQKGGWRHTLLCCRFS</sequence>
<feature type="compositionally biased region" description="Basic and acidic residues" evidence="1">
    <location>
        <begin position="15"/>
        <end position="28"/>
    </location>
</feature>
<feature type="compositionally biased region" description="Basic and acidic residues" evidence="1">
    <location>
        <begin position="168"/>
        <end position="177"/>
    </location>
</feature>
<evidence type="ECO:0000313" key="2">
    <source>
        <dbReference type="Proteomes" id="UP000694864"/>
    </source>
</evidence>
<dbReference type="PANTHER" id="PTHR33914:SF22">
    <property type="entry name" value="18S PRE-RIBOSOMAL ASSEMBLY PROTEIN GAR2-LIKE PROTEIN"/>
    <property type="match status" value="1"/>
</dbReference>
<keyword evidence="2" id="KW-1185">Reference proteome</keyword>
<dbReference type="RefSeq" id="XP_019085928.1">
    <property type="nucleotide sequence ID" value="XM_019230383.1"/>
</dbReference>
<proteinExistence type="predicted"/>
<feature type="compositionally biased region" description="Basic and acidic residues" evidence="1">
    <location>
        <begin position="226"/>
        <end position="238"/>
    </location>
</feature>
<feature type="compositionally biased region" description="Polar residues" evidence="1">
    <location>
        <begin position="157"/>
        <end position="166"/>
    </location>
</feature>
<dbReference type="InterPro" id="IPR040378">
    <property type="entry name" value="BASL"/>
</dbReference>
<dbReference type="RefSeq" id="XP_010425178.1">
    <property type="nucleotide sequence ID" value="XM_010426876.2"/>
</dbReference>
<feature type="region of interest" description="Disordered" evidence="1">
    <location>
        <begin position="1"/>
        <end position="28"/>
    </location>
</feature>
<accession>A0ABM0TEH7</accession>
<evidence type="ECO:0000313" key="4">
    <source>
        <dbReference type="RefSeq" id="XP_010425180.1"/>
    </source>
</evidence>
<feature type="region of interest" description="Disordered" evidence="1">
    <location>
        <begin position="155"/>
        <end position="376"/>
    </location>
</feature>
<feature type="compositionally biased region" description="Polar residues" evidence="1">
    <location>
        <begin position="332"/>
        <end position="342"/>
    </location>
</feature>
<dbReference type="PANTHER" id="PTHR33914">
    <property type="entry name" value="18S PRE-RIBOSOMAL ASSEMBLY PROTEIN GAR2-LIKE PROTEIN"/>
    <property type="match status" value="1"/>
</dbReference>
<protein>
    <submittedName>
        <fullName evidence="3 4">Uncharacterized protein LOC104710296</fullName>
    </submittedName>
</protein>
<gene>
    <name evidence="3 4 5" type="primary">LOC104710296</name>
</gene>
<feature type="compositionally biased region" description="Basic and acidic residues" evidence="1">
    <location>
        <begin position="347"/>
        <end position="370"/>
    </location>
</feature>
<reference evidence="3 4" key="3">
    <citation type="submission" date="2025-05" db="UniProtKB">
        <authorList>
            <consortium name="RefSeq"/>
        </authorList>
    </citation>
    <scope>IDENTIFICATION</scope>
    <source>
        <tissue evidence="3 4">Leaf</tissue>
    </source>
</reference>
<name>A0ABM0TEH7_CAMSA</name>
<evidence type="ECO:0000313" key="3">
    <source>
        <dbReference type="RefSeq" id="XP_010425178.1"/>
    </source>
</evidence>
<reference evidence="2" key="1">
    <citation type="journal article" date="1997" name="Nucleic Acids Res.">
        <title>tRNAscan-SE: a program for improved detection of transfer RNA genes in genomic sequence.</title>
        <authorList>
            <person name="Lowe T.M."/>
            <person name="Eddy S.R."/>
        </authorList>
    </citation>
    <scope>NUCLEOTIDE SEQUENCE [LARGE SCALE GENOMIC DNA]</scope>
    <source>
        <strain evidence="2">r\DH55</strain>
    </source>
</reference>
<feature type="compositionally biased region" description="Basic and acidic residues" evidence="1">
    <location>
        <begin position="281"/>
        <end position="313"/>
    </location>
</feature>
<reference evidence="2" key="2">
    <citation type="journal article" date="2014" name="Nat. Commun.">
        <title>The emerging biofuel crop Camelina sativa retains a highly undifferentiated hexaploid genome structure.</title>
        <authorList>
            <person name="Kagale S."/>
            <person name="Koh C."/>
            <person name="Nixon J."/>
            <person name="Bollina V."/>
            <person name="Clarke W.E."/>
            <person name="Tuteja R."/>
            <person name="Spillane C."/>
            <person name="Robinson S.J."/>
            <person name="Links M.G."/>
            <person name="Clarke C."/>
            <person name="Higgins E.E."/>
            <person name="Huebert T."/>
            <person name="Sharpe A.G."/>
            <person name="Parkin I.A."/>
        </authorList>
    </citation>
    <scope>NUCLEOTIDE SEQUENCE [LARGE SCALE GENOMIC DNA]</scope>
    <source>
        <strain evidence="2">r\DH55</strain>
    </source>
</reference>
<evidence type="ECO:0000256" key="1">
    <source>
        <dbReference type="SAM" id="MobiDB-lite"/>
    </source>
</evidence>
<evidence type="ECO:0000313" key="5">
    <source>
        <dbReference type="RefSeq" id="XP_019085928.1"/>
    </source>
</evidence>
<feature type="compositionally biased region" description="Basic and acidic residues" evidence="1">
    <location>
        <begin position="322"/>
        <end position="331"/>
    </location>
</feature>
<organism evidence="2 3">
    <name type="scientific">Camelina sativa</name>
    <name type="common">False flax</name>
    <name type="synonym">Myagrum sativum</name>
    <dbReference type="NCBI Taxonomy" id="90675"/>
    <lineage>
        <taxon>Eukaryota</taxon>
        <taxon>Viridiplantae</taxon>
        <taxon>Streptophyta</taxon>
        <taxon>Embryophyta</taxon>
        <taxon>Tracheophyta</taxon>
        <taxon>Spermatophyta</taxon>
        <taxon>Magnoliopsida</taxon>
        <taxon>eudicotyledons</taxon>
        <taxon>Gunneridae</taxon>
        <taxon>Pentapetalae</taxon>
        <taxon>rosids</taxon>
        <taxon>malvids</taxon>
        <taxon>Brassicales</taxon>
        <taxon>Brassicaceae</taxon>
        <taxon>Camelineae</taxon>
        <taxon>Camelina</taxon>
    </lineage>
</organism>
<dbReference type="Proteomes" id="UP000694864">
    <property type="component" value="Chromosome 9"/>
</dbReference>
<dbReference type="GeneID" id="104710296"/>
<feature type="compositionally biased region" description="Basic and acidic residues" evidence="1">
    <location>
        <begin position="184"/>
        <end position="195"/>
    </location>
</feature>
<dbReference type="RefSeq" id="XP_010425180.1">
    <property type="nucleotide sequence ID" value="XM_010426878.2"/>
</dbReference>